<keyword evidence="1" id="KW-0812">Transmembrane</keyword>
<feature type="transmembrane region" description="Helical" evidence="1">
    <location>
        <begin position="130"/>
        <end position="156"/>
    </location>
</feature>
<dbReference type="PIRSF" id="PIRSF026166">
    <property type="entry name" value="UCP026166"/>
    <property type="match status" value="1"/>
</dbReference>
<evidence type="ECO:0000256" key="1">
    <source>
        <dbReference type="SAM" id="Phobius"/>
    </source>
</evidence>
<reference evidence="3" key="1">
    <citation type="journal article" date="2019" name="Int. J. Syst. Evol. Microbiol.">
        <title>The Global Catalogue of Microorganisms (GCM) 10K type strain sequencing project: providing services to taxonomists for standard genome sequencing and annotation.</title>
        <authorList>
            <consortium name="The Broad Institute Genomics Platform"/>
            <consortium name="The Broad Institute Genome Sequencing Center for Infectious Disease"/>
            <person name="Wu L."/>
            <person name="Ma J."/>
        </authorList>
    </citation>
    <scope>NUCLEOTIDE SEQUENCE [LARGE SCALE GENOMIC DNA]</scope>
    <source>
        <strain evidence="3">SHR3</strain>
    </source>
</reference>
<dbReference type="InterPro" id="IPR038770">
    <property type="entry name" value="Na+/solute_symporter_sf"/>
</dbReference>
<dbReference type="InterPro" id="IPR016833">
    <property type="entry name" value="Put_Na-Bile_cotransptr"/>
</dbReference>
<gene>
    <name evidence="2" type="ORF">ACFPTN_00085</name>
</gene>
<feature type="transmembrane region" description="Helical" evidence="1">
    <location>
        <begin position="207"/>
        <end position="227"/>
    </location>
</feature>
<keyword evidence="1" id="KW-0472">Membrane</keyword>
<evidence type="ECO:0000313" key="2">
    <source>
        <dbReference type="EMBL" id="MFC5767763.1"/>
    </source>
</evidence>
<dbReference type="Proteomes" id="UP001595974">
    <property type="component" value="Unassembled WGS sequence"/>
</dbReference>
<proteinExistence type="predicted"/>
<dbReference type="EMBL" id="JBHSOG010000002">
    <property type="protein sequence ID" value="MFC5767763.1"/>
    <property type="molecule type" value="Genomic_DNA"/>
</dbReference>
<dbReference type="PANTHER" id="PTHR18640:SF5">
    <property type="entry name" value="SODIUM_BILE ACID COTRANSPORTER 7"/>
    <property type="match status" value="1"/>
</dbReference>
<feature type="transmembrane region" description="Helical" evidence="1">
    <location>
        <begin position="42"/>
        <end position="66"/>
    </location>
</feature>
<accession>A0ABW1AKR9</accession>
<feature type="transmembrane region" description="Helical" evidence="1">
    <location>
        <begin position="267"/>
        <end position="289"/>
    </location>
</feature>
<name>A0ABW1AKR9_9RHOO</name>
<organism evidence="2 3">
    <name type="scientific">Thauera sinica</name>
    <dbReference type="NCBI Taxonomy" id="2665146"/>
    <lineage>
        <taxon>Bacteria</taxon>
        <taxon>Pseudomonadati</taxon>
        <taxon>Pseudomonadota</taxon>
        <taxon>Betaproteobacteria</taxon>
        <taxon>Rhodocyclales</taxon>
        <taxon>Zoogloeaceae</taxon>
        <taxon>Thauera</taxon>
    </lineage>
</organism>
<dbReference type="Gene3D" id="1.20.1530.20">
    <property type="match status" value="1"/>
</dbReference>
<keyword evidence="1" id="KW-1133">Transmembrane helix</keyword>
<protein>
    <submittedName>
        <fullName evidence="2">Bile acid:sodium symporter family protein</fullName>
    </submittedName>
</protein>
<feature type="transmembrane region" description="Helical" evidence="1">
    <location>
        <begin position="73"/>
        <end position="95"/>
    </location>
</feature>
<feature type="transmembrane region" description="Helical" evidence="1">
    <location>
        <begin position="176"/>
        <end position="195"/>
    </location>
</feature>
<dbReference type="Pfam" id="PF13593">
    <property type="entry name" value="SBF_like"/>
    <property type="match status" value="1"/>
</dbReference>
<comment type="caution">
    <text evidence="2">The sequence shown here is derived from an EMBL/GenBank/DDBJ whole genome shotgun (WGS) entry which is preliminary data.</text>
</comment>
<feature type="transmembrane region" description="Helical" evidence="1">
    <location>
        <begin position="233"/>
        <end position="255"/>
    </location>
</feature>
<dbReference type="PANTHER" id="PTHR18640">
    <property type="entry name" value="SOLUTE CARRIER FAMILY 10 MEMBER 7"/>
    <property type="match status" value="1"/>
</dbReference>
<keyword evidence="3" id="KW-1185">Reference proteome</keyword>
<sequence>MTPSWLGSFKVDPYLVALVATVAFASIFPAQGAGVEVLDFAVQIAIAGLFFVYGARLSTGQVLSALLRWKPQLAVFATTYLVFPLVGLLLVRLFGGNVDEGIAIGILFLSILPSTVQSSIAFTSIARGNVAAALCAASVSNLAGVVLTPALMALLITSTAGHAMPGSAVKDIALQILAPFIAGQFARPLLAGWLGRHKFATMLFDRGSILLVVYSAFSAGMLAGVWKDVSAQSLVWIALLDVLLLALIMAFTWLASRSLRFERGDEIAVVFCGSKKSLASGIPMANVLFPAHTVSLVVIPLMLFHQLQLFVCAVLARRYAANDPAHDEATASE</sequence>
<evidence type="ECO:0000313" key="3">
    <source>
        <dbReference type="Proteomes" id="UP001595974"/>
    </source>
</evidence>
<feature type="transmembrane region" description="Helical" evidence="1">
    <location>
        <begin position="101"/>
        <end position="123"/>
    </location>
</feature>
<dbReference type="RefSeq" id="WP_096447005.1">
    <property type="nucleotide sequence ID" value="NZ_JBHSOG010000002.1"/>
</dbReference>